<evidence type="ECO:0000256" key="6">
    <source>
        <dbReference type="SAM" id="SignalP"/>
    </source>
</evidence>
<dbReference type="Gene3D" id="1.20.1250.20">
    <property type="entry name" value="MFS general substrate transporter like domains"/>
    <property type="match status" value="1"/>
</dbReference>
<evidence type="ECO:0000256" key="4">
    <source>
        <dbReference type="ARBA" id="ARBA00023136"/>
    </source>
</evidence>
<dbReference type="EMBL" id="JOWA01000124">
    <property type="protein sequence ID" value="KEZ40255.1"/>
    <property type="molecule type" value="Genomic_DNA"/>
</dbReference>
<evidence type="ECO:0008006" key="9">
    <source>
        <dbReference type="Google" id="ProtNLM"/>
    </source>
</evidence>
<evidence type="ECO:0000256" key="3">
    <source>
        <dbReference type="ARBA" id="ARBA00022989"/>
    </source>
</evidence>
<keyword evidence="3 5" id="KW-1133">Transmembrane helix</keyword>
<dbReference type="GeneID" id="27727802"/>
<dbReference type="Pfam" id="PF07690">
    <property type="entry name" value="MFS_1"/>
    <property type="match status" value="1"/>
</dbReference>
<feature type="transmembrane region" description="Helical" evidence="5">
    <location>
        <begin position="217"/>
        <end position="236"/>
    </location>
</feature>
<dbReference type="PANTHER" id="PTHR23501">
    <property type="entry name" value="MAJOR FACILITATOR SUPERFAMILY"/>
    <property type="match status" value="1"/>
</dbReference>
<reference evidence="7 8" key="1">
    <citation type="journal article" date="2014" name="Genome Announc.">
        <title>Draft genome sequence of the pathogenic fungus Scedosporium apiospermum.</title>
        <authorList>
            <person name="Vandeputte P."/>
            <person name="Ghamrawi S."/>
            <person name="Rechenmann M."/>
            <person name="Iltis A."/>
            <person name="Giraud S."/>
            <person name="Fleury M."/>
            <person name="Thornton C."/>
            <person name="Delhaes L."/>
            <person name="Meyer W."/>
            <person name="Papon N."/>
            <person name="Bouchara J.P."/>
        </authorList>
    </citation>
    <scope>NUCLEOTIDE SEQUENCE [LARGE SCALE GENOMIC DNA]</scope>
    <source>
        <strain evidence="7 8">IHEM 14462</strain>
    </source>
</reference>
<feature type="transmembrane region" description="Helical" evidence="5">
    <location>
        <begin position="70"/>
        <end position="90"/>
    </location>
</feature>
<feature type="transmembrane region" description="Helical" evidence="5">
    <location>
        <begin position="318"/>
        <end position="338"/>
    </location>
</feature>
<feature type="transmembrane region" description="Helical" evidence="5">
    <location>
        <begin position="110"/>
        <end position="131"/>
    </location>
</feature>
<dbReference type="SUPFAM" id="SSF103473">
    <property type="entry name" value="MFS general substrate transporter"/>
    <property type="match status" value="2"/>
</dbReference>
<gene>
    <name evidence="7" type="ORF">SAPIO_CDS8730</name>
</gene>
<organism evidence="7 8">
    <name type="scientific">Pseudallescheria apiosperma</name>
    <name type="common">Scedosporium apiospermum</name>
    <dbReference type="NCBI Taxonomy" id="563466"/>
    <lineage>
        <taxon>Eukaryota</taxon>
        <taxon>Fungi</taxon>
        <taxon>Dikarya</taxon>
        <taxon>Ascomycota</taxon>
        <taxon>Pezizomycotina</taxon>
        <taxon>Sordariomycetes</taxon>
        <taxon>Hypocreomycetidae</taxon>
        <taxon>Microascales</taxon>
        <taxon>Microascaceae</taxon>
        <taxon>Scedosporium</taxon>
    </lineage>
</organism>
<protein>
    <recommendedName>
        <fullName evidence="9">Major facilitator superfamily (MFS) profile domain-containing protein</fullName>
    </recommendedName>
</protein>
<evidence type="ECO:0000313" key="8">
    <source>
        <dbReference type="Proteomes" id="UP000028545"/>
    </source>
</evidence>
<dbReference type="OrthoDB" id="2587356at2759"/>
<feature type="transmembrane region" description="Helical" evidence="5">
    <location>
        <begin position="398"/>
        <end position="420"/>
    </location>
</feature>
<keyword evidence="4 5" id="KW-0472">Membrane</keyword>
<evidence type="ECO:0000313" key="7">
    <source>
        <dbReference type="EMBL" id="KEZ40255.1"/>
    </source>
</evidence>
<evidence type="ECO:0000256" key="5">
    <source>
        <dbReference type="SAM" id="Phobius"/>
    </source>
</evidence>
<dbReference type="RefSeq" id="XP_016640054.1">
    <property type="nucleotide sequence ID" value="XM_016790308.1"/>
</dbReference>
<dbReference type="InterPro" id="IPR036259">
    <property type="entry name" value="MFS_trans_sf"/>
</dbReference>
<keyword evidence="6" id="KW-0732">Signal</keyword>
<feature type="signal peptide" evidence="6">
    <location>
        <begin position="1"/>
        <end position="19"/>
    </location>
</feature>
<feature type="transmembrane region" description="Helical" evidence="5">
    <location>
        <begin position="143"/>
        <end position="163"/>
    </location>
</feature>
<name>A0A084FYU3_PSEDA</name>
<sequence>MSTALAGFCMLGFLSACQSLYYTIPSEVLQRRHRALGQAVVNISSGLGGVTGILVGGALLRNGNAENYRYYWYMCIAIGALGLAGAYFGYNPPLRELQSSLTLPQKLQRIDWIGTALFSSGLTLFCIALQWSYNPYSWTNSHVLAPFVSGLVLIACFIVYEWLIKKDGIFDHRLFTDWNFTIAILAVFVEGLAFFAVNSYFVAEVSMVNRTDFFDSATRFVLFFVTSAILAPIAAYYTTVTKQAREPLVAGFICLALATSLLAGTIKSDSSPSLFWGYIVLAGAGMGAILTNLPVVAQMATPAEMISVTTGILMSSRSLGGVVGLAINNALLNAALVKNLSRKVAAAVMPLGFPATGLAQLIPALESGNQQVIAQVAGVTPEIAAAGGLAVLDSYVLAFRHAWIAAASFSGLGVIVVLFLRNPKSAFNKHIDAPAEEELIILQEEIEGRLHEEIVSNEKKA</sequence>
<dbReference type="GO" id="GO:0022857">
    <property type="term" value="F:transmembrane transporter activity"/>
    <property type="evidence" value="ECO:0007669"/>
    <property type="project" value="InterPro"/>
</dbReference>
<evidence type="ECO:0000256" key="2">
    <source>
        <dbReference type="ARBA" id="ARBA00022692"/>
    </source>
</evidence>
<evidence type="ECO:0000256" key="1">
    <source>
        <dbReference type="ARBA" id="ARBA00004141"/>
    </source>
</evidence>
<dbReference type="KEGG" id="sapo:SAPIO_CDS8730"/>
<keyword evidence="2 5" id="KW-0812">Transmembrane</keyword>
<dbReference type="InterPro" id="IPR011701">
    <property type="entry name" value="MFS"/>
</dbReference>
<comment type="caution">
    <text evidence="7">The sequence shown here is derived from an EMBL/GenBank/DDBJ whole genome shotgun (WGS) entry which is preliminary data.</text>
</comment>
<keyword evidence="8" id="KW-1185">Reference proteome</keyword>
<feature type="transmembrane region" description="Helical" evidence="5">
    <location>
        <begin position="175"/>
        <end position="197"/>
    </location>
</feature>
<dbReference type="Proteomes" id="UP000028545">
    <property type="component" value="Unassembled WGS sequence"/>
</dbReference>
<accession>A0A084FYU3</accession>
<dbReference type="OMA" id="FIVYEWR"/>
<feature type="chain" id="PRO_5001775151" description="Major facilitator superfamily (MFS) profile domain-containing protein" evidence="6">
    <location>
        <begin position="20"/>
        <end position="461"/>
    </location>
</feature>
<proteinExistence type="predicted"/>
<feature type="transmembrane region" description="Helical" evidence="5">
    <location>
        <begin position="248"/>
        <end position="266"/>
    </location>
</feature>
<dbReference type="AlphaFoldDB" id="A0A084FYU3"/>
<feature type="transmembrane region" description="Helical" evidence="5">
    <location>
        <begin position="278"/>
        <end position="297"/>
    </location>
</feature>
<comment type="subcellular location">
    <subcellularLocation>
        <location evidence="1">Membrane</location>
        <topology evidence="1">Multi-pass membrane protein</topology>
    </subcellularLocation>
</comment>
<dbReference type="VEuPathDB" id="FungiDB:SAPIO_CDS8730"/>
<dbReference type="GO" id="GO:0005886">
    <property type="term" value="C:plasma membrane"/>
    <property type="evidence" value="ECO:0007669"/>
    <property type="project" value="TreeGrafter"/>
</dbReference>
<dbReference type="PANTHER" id="PTHR23501:SF195">
    <property type="entry name" value="PEP5"/>
    <property type="match status" value="1"/>
</dbReference>
<dbReference type="HOGENOM" id="CLU_000960_25_1_1"/>